<gene>
    <name evidence="15" type="ORF">Anas_13322</name>
</gene>
<evidence type="ECO:0000256" key="9">
    <source>
        <dbReference type="ARBA" id="ARBA00051711"/>
    </source>
</evidence>
<dbReference type="Gene3D" id="3.40.630.30">
    <property type="match status" value="1"/>
</dbReference>
<dbReference type="GO" id="GO:0004059">
    <property type="term" value="F:aralkylamine N-acetyltransferase activity"/>
    <property type="evidence" value="ECO:0007669"/>
    <property type="project" value="UniProtKB-EC"/>
</dbReference>
<comment type="catalytic activity">
    <reaction evidence="12">
        <text>dopamine + hexadecanoyl-CoA = N-hexadecanoyl-dopamine + CoA + H(+)</text>
        <dbReference type="Rhea" id="RHEA:51376"/>
        <dbReference type="ChEBI" id="CHEBI:15378"/>
        <dbReference type="ChEBI" id="CHEBI:57287"/>
        <dbReference type="ChEBI" id="CHEBI:57379"/>
        <dbReference type="ChEBI" id="CHEBI:59905"/>
        <dbReference type="ChEBI" id="CHEBI:134058"/>
    </reaction>
    <physiologicalReaction direction="left-to-right" evidence="12">
        <dbReference type="Rhea" id="RHEA:51377"/>
    </physiologicalReaction>
</comment>
<evidence type="ECO:0000256" key="13">
    <source>
        <dbReference type="ARBA" id="ARBA00052491"/>
    </source>
</evidence>
<dbReference type="CDD" id="cd04301">
    <property type="entry name" value="NAT_SF"/>
    <property type="match status" value="1"/>
</dbReference>
<dbReference type="Pfam" id="PF00583">
    <property type="entry name" value="Acetyltransf_1"/>
    <property type="match status" value="1"/>
</dbReference>
<evidence type="ECO:0000256" key="12">
    <source>
        <dbReference type="ARBA" id="ARBA00052335"/>
    </source>
</evidence>
<dbReference type="PANTHER" id="PTHR20905">
    <property type="entry name" value="N-ACETYLTRANSFERASE-RELATED"/>
    <property type="match status" value="1"/>
</dbReference>
<comment type="catalytic activity">
    <reaction evidence="10">
        <text>serotonin + (9Z)-octadecenoyl-CoA = N-(9Z-octadecenoyl)-serotonin + CoA + H(+)</text>
        <dbReference type="Rhea" id="RHEA:51392"/>
        <dbReference type="ChEBI" id="CHEBI:15378"/>
        <dbReference type="ChEBI" id="CHEBI:57287"/>
        <dbReference type="ChEBI" id="CHEBI:57387"/>
        <dbReference type="ChEBI" id="CHEBI:134064"/>
        <dbReference type="ChEBI" id="CHEBI:350546"/>
    </reaction>
    <physiologicalReaction direction="left-to-right" evidence="10">
        <dbReference type="Rhea" id="RHEA:51393"/>
    </physiologicalReaction>
</comment>
<protein>
    <recommendedName>
        <fullName evidence="5">aralkylamine N-acetyltransferase</fullName>
        <ecNumber evidence="5">2.3.1.87</ecNumber>
    </recommendedName>
</protein>
<evidence type="ECO:0000256" key="11">
    <source>
        <dbReference type="ARBA" id="ARBA00052178"/>
    </source>
</evidence>
<comment type="similarity">
    <text evidence="4">Belongs to the acetyltransferase family. AANAT subfamily.</text>
</comment>
<evidence type="ECO:0000256" key="7">
    <source>
        <dbReference type="ARBA" id="ARBA00050849"/>
    </source>
</evidence>
<evidence type="ECO:0000313" key="16">
    <source>
        <dbReference type="Proteomes" id="UP000326759"/>
    </source>
</evidence>
<comment type="caution">
    <text evidence="15">The sequence shown here is derived from an EMBL/GenBank/DDBJ whole genome shotgun (WGS) entry which is preliminary data.</text>
</comment>
<dbReference type="SUPFAM" id="SSF55729">
    <property type="entry name" value="Acyl-CoA N-acyltransferases (Nat)"/>
    <property type="match status" value="1"/>
</dbReference>
<dbReference type="PANTHER" id="PTHR20905:SF1">
    <property type="entry name" value="AT07410P-RELATED"/>
    <property type="match status" value="1"/>
</dbReference>
<organism evidence="15 16">
    <name type="scientific">Armadillidium nasatum</name>
    <dbReference type="NCBI Taxonomy" id="96803"/>
    <lineage>
        <taxon>Eukaryota</taxon>
        <taxon>Metazoa</taxon>
        <taxon>Ecdysozoa</taxon>
        <taxon>Arthropoda</taxon>
        <taxon>Crustacea</taxon>
        <taxon>Multicrustacea</taxon>
        <taxon>Malacostraca</taxon>
        <taxon>Eumalacostraca</taxon>
        <taxon>Peracarida</taxon>
        <taxon>Isopoda</taxon>
        <taxon>Oniscidea</taxon>
        <taxon>Crinocheta</taxon>
        <taxon>Armadillidiidae</taxon>
        <taxon>Armadillidium</taxon>
    </lineage>
</organism>
<evidence type="ECO:0000256" key="3">
    <source>
        <dbReference type="ARBA" id="ARBA00037926"/>
    </source>
</evidence>
<keyword evidence="16" id="KW-1185">Reference proteome</keyword>
<dbReference type="OrthoDB" id="41532at2759"/>
<dbReference type="Proteomes" id="UP000326759">
    <property type="component" value="Unassembled WGS sequence"/>
</dbReference>
<evidence type="ECO:0000256" key="1">
    <source>
        <dbReference type="ARBA" id="ARBA00022679"/>
    </source>
</evidence>
<evidence type="ECO:0000256" key="8">
    <source>
        <dbReference type="ARBA" id="ARBA00051284"/>
    </source>
</evidence>
<comment type="pathway">
    <text evidence="3">Aromatic compound metabolism; melatonin biosynthesis; melatonin from serotonin: step 1/2.</text>
</comment>
<dbReference type="EMBL" id="SEYY01023620">
    <property type="protein sequence ID" value="KAB7494745.1"/>
    <property type="molecule type" value="Genomic_DNA"/>
</dbReference>
<dbReference type="AlphaFoldDB" id="A0A5N5SKY4"/>
<evidence type="ECO:0000256" key="5">
    <source>
        <dbReference type="ARBA" id="ARBA00039114"/>
    </source>
</evidence>
<comment type="catalytic activity">
    <reaction evidence="6">
        <text>dopamine + (9Z)-octadecenoyl-CoA = N-(9Z-octadecanoyl)-dopamine + CoA + H(+)</text>
        <dbReference type="Rhea" id="RHEA:51380"/>
        <dbReference type="ChEBI" id="CHEBI:15378"/>
        <dbReference type="ChEBI" id="CHEBI:31883"/>
        <dbReference type="ChEBI" id="CHEBI:57287"/>
        <dbReference type="ChEBI" id="CHEBI:57387"/>
        <dbReference type="ChEBI" id="CHEBI:59905"/>
    </reaction>
    <physiologicalReaction direction="left-to-right" evidence="6">
        <dbReference type="Rhea" id="RHEA:51381"/>
    </physiologicalReaction>
</comment>
<comment type="catalytic activity">
    <reaction evidence="11">
        <text>serotonin + hexadecanoyl-CoA = N-hexadecanoyl-serotonin + CoA + H(+)</text>
        <dbReference type="Rhea" id="RHEA:51384"/>
        <dbReference type="ChEBI" id="CHEBI:15378"/>
        <dbReference type="ChEBI" id="CHEBI:57287"/>
        <dbReference type="ChEBI" id="CHEBI:57379"/>
        <dbReference type="ChEBI" id="CHEBI:134059"/>
        <dbReference type="ChEBI" id="CHEBI:350546"/>
    </reaction>
    <physiologicalReaction direction="left-to-right" evidence="11">
        <dbReference type="Rhea" id="RHEA:51385"/>
    </physiologicalReaction>
</comment>
<evidence type="ECO:0000256" key="2">
    <source>
        <dbReference type="ARBA" id="ARBA00023315"/>
    </source>
</evidence>
<dbReference type="EC" id="2.3.1.87" evidence="5"/>
<keyword evidence="1" id="KW-0808">Transferase</keyword>
<accession>A0A5N5SKY4</accession>
<keyword evidence="2" id="KW-0012">Acyltransferase</keyword>
<feature type="domain" description="N-acetyltransferase" evidence="14">
    <location>
        <begin position="66"/>
        <end position="279"/>
    </location>
</feature>
<comment type="catalytic activity">
    <reaction evidence="7">
        <text>serotonin + octadecanoyl-CoA = N-octadecanoyl-serotonin + CoA + H(+)</text>
        <dbReference type="Rhea" id="RHEA:51400"/>
        <dbReference type="ChEBI" id="CHEBI:15378"/>
        <dbReference type="ChEBI" id="CHEBI:57287"/>
        <dbReference type="ChEBI" id="CHEBI:57394"/>
        <dbReference type="ChEBI" id="CHEBI:134065"/>
        <dbReference type="ChEBI" id="CHEBI:350546"/>
    </reaction>
    <physiologicalReaction direction="left-to-right" evidence="7">
        <dbReference type="Rhea" id="RHEA:51401"/>
    </physiologicalReaction>
</comment>
<evidence type="ECO:0000259" key="14">
    <source>
        <dbReference type="PROSITE" id="PS51186"/>
    </source>
</evidence>
<comment type="catalytic activity">
    <reaction evidence="13">
        <text>serotonin + acetyl-CoA = N-acetylserotonin + CoA + H(+)</text>
        <dbReference type="Rhea" id="RHEA:25217"/>
        <dbReference type="ChEBI" id="CHEBI:15378"/>
        <dbReference type="ChEBI" id="CHEBI:17697"/>
        <dbReference type="ChEBI" id="CHEBI:57287"/>
        <dbReference type="ChEBI" id="CHEBI:57288"/>
        <dbReference type="ChEBI" id="CHEBI:350546"/>
        <dbReference type="EC" id="2.3.1.87"/>
    </reaction>
    <physiologicalReaction direction="left-to-right" evidence="13">
        <dbReference type="Rhea" id="RHEA:25218"/>
    </physiologicalReaction>
</comment>
<comment type="catalytic activity">
    <reaction evidence="9">
        <text>dopamine + acetyl-CoA = N-acetyldopamine + CoA + H(+)</text>
        <dbReference type="Rhea" id="RHEA:51388"/>
        <dbReference type="ChEBI" id="CHEBI:15378"/>
        <dbReference type="ChEBI" id="CHEBI:57287"/>
        <dbReference type="ChEBI" id="CHEBI:57288"/>
        <dbReference type="ChEBI" id="CHEBI:59905"/>
        <dbReference type="ChEBI" id="CHEBI:125678"/>
    </reaction>
    <physiologicalReaction direction="left-to-right" evidence="9">
        <dbReference type="Rhea" id="RHEA:51389"/>
    </physiologicalReaction>
</comment>
<comment type="catalytic activity">
    <reaction evidence="8">
        <text>serotonin + (5Z,8Z,11Z,14Z)-eicosatetraenoyl-CoA = N-[(5Z,8Z,11Z,14Z)-eicosatetraenoyl]-serotonin + CoA + H(+)</text>
        <dbReference type="Rhea" id="RHEA:51396"/>
        <dbReference type="ChEBI" id="CHEBI:15378"/>
        <dbReference type="ChEBI" id="CHEBI:57287"/>
        <dbReference type="ChEBI" id="CHEBI:57368"/>
        <dbReference type="ChEBI" id="CHEBI:132255"/>
        <dbReference type="ChEBI" id="CHEBI:350546"/>
    </reaction>
    <physiologicalReaction direction="left-to-right" evidence="8">
        <dbReference type="Rhea" id="RHEA:51397"/>
    </physiologicalReaction>
</comment>
<dbReference type="FunFam" id="3.40.630.30:FF:000046">
    <property type="entry name" value="Dopamine N-acetyltransferase"/>
    <property type="match status" value="1"/>
</dbReference>
<evidence type="ECO:0000256" key="4">
    <source>
        <dbReference type="ARBA" id="ARBA00038182"/>
    </source>
</evidence>
<evidence type="ECO:0000313" key="15">
    <source>
        <dbReference type="EMBL" id="KAB7494745.1"/>
    </source>
</evidence>
<dbReference type="PROSITE" id="PS51186">
    <property type="entry name" value="GNAT"/>
    <property type="match status" value="1"/>
</dbReference>
<dbReference type="InterPro" id="IPR016181">
    <property type="entry name" value="Acyl_CoA_acyltransferase"/>
</dbReference>
<evidence type="ECO:0000256" key="10">
    <source>
        <dbReference type="ARBA" id="ARBA00051823"/>
    </source>
</evidence>
<evidence type="ECO:0000256" key="6">
    <source>
        <dbReference type="ARBA" id="ARBA00050189"/>
    </source>
</evidence>
<name>A0A5N5SKY4_9CRUS</name>
<proteinExistence type="inferred from homology"/>
<sequence length="279" mass="32463">MYIKSEFTCWFYIDIYLVSEWFFKKFLSYLKTNYSISVIFQNKSALVFLKVKMTEGTKASFKPEDFELRSLQGKDYTEILELFREHFLPREQISIGLELPVEEHVLSFQDHLKTWRECEASVCAVYVPTQEIVGALLTKLLTRNDPETFGKEENFSKYSSKLQMLLKILNHIESTVNIFEDEKLEKVLELAAITVNPKFSGQRIVYRLIEETEKRARQMGCQLITTQAANIISQHVFVKAGYETISEVDYETLELDGKRPLKVSNMNGTTKAIVVKKYL</sequence>
<dbReference type="InterPro" id="IPR000182">
    <property type="entry name" value="GNAT_dom"/>
</dbReference>
<reference evidence="15 16" key="1">
    <citation type="journal article" date="2019" name="PLoS Biol.">
        <title>Sex chromosomes control vertical transmission of feminizing Wolbachia symbionts in an isopod.</title>
        <authorList>
            <person name="Becking T."/>
            <person name="Chebbi M.A."/>
            <person name="Giraud I."/>
            <person name="Moumen B."/>
            <person name="Laverre T."/>
            <person name="Caubet Y."/>
            <person name="Peccoud J."/>
            <person name="Gilbert C."/>
            <person name="Cordaux R."/>
        </authorList>
    </citation>
    <scope>NUCLEOTIDE SEQUENCE [LARGE SCALE GENOMIC DNA]</scope>
    <source>
        <strain evidence="15">ANa2</strain>
        <tissue evidence="15">Whole body excluding digestive tract and cuticle</tissue>
    </source>
</reference>